<dbReference type="PRINTS" id="PR00038">
    <property type="entry name" value="HTHLUXR"/>
</dbReference>
<gene>
    <name evidence="6" type="ORF">ESB00_12860</name>
</gene>
<accession>A0A4Q1CC66</accession>
<dbReference type="SUPFAM" id="SSF52172">
    <property type="entry name" value="CheY-like"/>
    <property type="match status" value="1"/>
</dbReference>
<proteinExistence type="predicted"/>
<dbReference type="Pfam" id="PF00072">
    <property type="entry name" value="Response_reg"/>
    <property type="match status" value="1"/>
</dbReference>
<evidence type="ECO:0000259" key="5">
    <source>
        <dbReference type="PROSITE" id="PS50110"/>
    </source>
</evidence>
<dbReference type="PROSITE" id="PS50043">
    <property type="entry name" value="HTH_LUXR_2"/>
    <property type="match status" value="1"/>
</dbReference>
<name>A0A4Q1CC66_9BACT</name>
<evidence type="ECO:0000256" key="3">
    <source>
        <dbReference type="PROSITE-ProRule" id="PRU00169"/>
    </source>
</evidence>
<feature type="domain" description="Response regulatory" evidence="5">
    <location>
        <begin position="10"/>
        <end position="126"/>
    </location>
</feature>
<evidence type="ECO:0000256" key="2">
    <source>
        <dbReference type="ARBA" id="ARBA00023125"/>
    </source>
</evidence>
<dbReference type="OrthoDB" id="191163at2"/>
<keyword evidence="2" id="KW-0238">DNA-binding</keyword>
<dbReference type="InterPro" id="IPR000792">
    <property type="entry name" value="Tscrpt_reg_LuxR_C"/>
</dbReference>
<dbReference type="RefSeq" id="WP_129048083.1">
    <property type="nucleotide sequence ID" value="NZ_SDHX01000001.1"/>
</dbReference>
<evidence type="ECO:0000313" key="7">
    <source>
        <dbReference type="Proteomes" id="UP000290218"/>
    </source>
</evidence>
<evidence type="ECO:0000256" key="1">
    <source>
        <dbReference type="ARBA" id="ARBA00022553"/>
    </source>
</evidence>
<keyword evidence="7" id="KW-1185">Reference proteome</keyword>
<dbReference type="SMART" id="SM00448">
    <property type="entry name" value="REC"/>
    <property type="match status" value="1"/>
</dbReference>
<dbReference type="AlphaFoldDB" id="A0A4Q1CC66"/>
<evidence type="ECO:0000313" key="6">
    <source>
        <dbReference type="EMBL" id="RXK56717.1"/>
    </source>
</evidence>
<dbReference type="InterPro" id="IPR001789">
    <property type="entry name" value="Sig_transdc_resp-reg_receiver"/>
</dbReference>
<dbReference type="Proteomes" id="UP000290218">
    <property type="component" value="Unassembled WGS sequence"/>
</dbReference>
<dbReference type="GO" id="GO:0000160">
    <property type="term" value="P:phosphorelay signal transduction system"/>
    <property type="evidence" value="ECO:0007669"/>
    <property type="project" value="InterPro"/>
</dbReference>
<dbReference type="CDD" id="cd06170">
    <property type="entry name" value="LuxR_C_like"/>
    <property type="match status" value="1"/>
</dbReference>
<feature type="modified residue" description="4-aspartylphosphate" evidence="3">
    <location>
        <position position="61"/>
    </location>
</feature>
<protein>
    <submittedName>
        <fullName evidence="6">Response regulator transcription factor</fullName>
    </submittedName>
</protein>
<dbReference type="InterPro" id="IPR058245">
    <property type="entry name" value="NreC/VraR/RcsB-like_REC"/>
</dbReference>
<dbReference type="Pfam" id="PF00196">
    <property type="entry name" value="GerE"/>
    <property type="match status" value="1"/>
</dbReference>
<reference evidence="6 7" key="1">
    <citation type="submission" date="2019-01" db="EMBL/GenBank/DDBJ databases">
        <title>Lacunisphaera sp. strain TWA-58.</title>
        <authorList>
            <person name="Chen W.-M."/>
        </authorList>
    </citation>
    <scope>NUCLEOTIDE SEQUENCE [LARGE SCALE GENOMIC DNA]</scope>
    <source>
        <strain evidence="6 7">TWA-58</strain>
    </source>
</reference>
<dbReference type="GO" id="GO:0003677">
    <property type="term" value="F:DNA binding"/>
    <property type="evidence" value="ECO:0007669"/>
    <property type="project" value="UniProtKB-KW"/>
</dbReference>
<dbReference type="EMBL" id="SDHX01000001">
    <property type="protein sequence ID" value="RXK56717.1"/>
    <property type="molecule type" value="Genomic_DNA"/>
</dbReference>
<comment type="caution">
    <text evidence="6">The sequence shown here is derived from an EMBL/GenBank/DDBJ whole genome shotgun (WGS) entry which is preliminary data.</text>
</comment>
<dbReference type="SMART" id="SM00421">
    <property type="entry name" value="HTH_LUXR"/>
    <property type="match status" value="1"/>
</dbReference>
<dbReference type="GO" id="GO:0006355">
    <property type="term" value="P:regulation of DNA-templated transcription"/>
    <property type="evidence" value="ECO:0007669"/>
    <property type="project" value="InterPro"/>
</dbReference>
<keyword evidence="1 3" id="KW-0597">Phosphoprotein</keyword>
<evidence type="ECO:0000259" key="4">
    <source>
        <dbReference type="PROSITE" id="PS50043"/>
    </source>
</evidence>
<dbReference type="SUPFAM" id="SSF46894">
    <property type="entry name" value="C-terminal effector domain of the bipartite response regulators"/>
    <property type="match status" value="1"/>
</dbReference>
<dbReference type="InterPro" id="IPR016032">
    <property type="entry name" value="Sig_transdc_resp-reg_C-effctor"/>
</dbReference>
<feature type="domain" description="HTH luxR-type" evidence="4">
    <location>
        <begin position="152"/>
        <end position="217"/>
    </location>
</feature>
<dbReference type="PROSITE" id="PS50110">
    <property type="entry name" value="RESPONSE_REGULATORY"/>
    <property type="match status" value="1"/>
</dbReference>
<sequence length="222" mass="23534">MSASSASIIRIILVDDSPIVRLGLRSALEDYADIQIVGEAGTAAAGLELLNRLKPDVVMLDLHLPDKSGLLACRDYLKSRPGTPVLILTSSNSERNVHEAIAAGAKGYLLKENDGPTLASALRAVARGDSVLDPSMASQVVNLVRHGGTQSANDKLDALSPQERRVVALLAGGMTNKEIGEQLGLTEKTVKNYLATIFTKLNITRRTQAAALYVEAGKAGQH</sequence>
<organism evidence="6 7">
    <name type="scientific">Oleiharenicola lentus</name>
    <dbReference type="NCBI Taxonomy" id="2508720"/>
    <lineage>
        <taxon>Bacteria</taxon>
        <taxon>Pseudomonadati</taxon>
        <taxon>Verrucomicrobiota</taxon>
        <taxon>Opitutia</taxon>
        <taxon>Opitutales</taxon>
        <taxon>Opitutaceae</taxon>
        <taxon>Oleiharenicola</taxon>
    </lineage>
</organism>
<dbReference type="CDD" id="cd17535">
    <property type="entry name" value="REC_NarL-like"/>
    <property type="match status" value="1"/>
</dbReference>
<dbReference type="PANTHER" id="PTHR43214">
    <property type="entry name" value="TWO-COMPONENT RESPONSE REGULATOR"/>
    <property type="match status" value="1"/>
</dbReference>
<dbReference type="Gene3D" id="3.40.50.2300">
    <property type="match status" value="1"/>
</dbReference>
<dbReference type="InterPro" id="IPR039420">
    <property type="entry name" value="WalR-like"/>
</dbReference>
<dbReference type="InterPro" id="IPR011006">
    <property type="entry name" value="CheY-like_superfamily"/>
</dbReference>